<keyword evidence="11 19" id="KW-0472">Membrane</keyword>
<evidence type="ECO:0000256" key="9">
    <source>
        <dbReference type="ARBA" id="ARBA00022840"/>
    </source>
</evidence>
<feature type="transmembrane region" description="Helical" evidence="19">
    <location>
        <begin position="428"/>
        <end position="453"/>
    </location>
</feature>
<keyword evidence="5 19" id="KW-0812">Transmembrane</keyword>
<feature type="domain" description="Apple" evidence="23">
    <location>
        <begin position="341"/>
        <end position="411"/>
    </location>
</feature>
<evidence type="ECO:0000256" key="10">
    <source>
        <dbReference type="ARBA" id="ARBA00022989"/>
    </source>
</evidence>
<dbReference type="InterPro" id="IPR008271">
    <property type="entry name" value="Ser/Thr_kinase_AS"/>
</dbReference>
<comment type="subcellular location">
    <subcellularLocation>
        <location evidence="1">Membrane</location>
        <topology evidence="1">Single-pass type I membrane protein</topology>
    </subcellularLocation>
</comment>
<dbReference type="InterPro" id="IPR000719">
    <property type="entry name" value="Prot_kinase_dom"/>
</dbReference>
<dbReference type="Gene3D" id="3.30.200.20">
    <property type="entry name" value="Phosphorylase Kinase, domain 1"/>
    <property type="match status" value="1"/>
</dbReference>
<evidence type="ECO:0000259" key="21">
    <source>
        <dbReference type="PROSITE" id="PS50011"/>
    </source>
</evidence>
<dbReference type="Gene3D" id="1.10.510.10">
    <property type="entry name" value="Transferase(Phosphotransferase) domain 1"/>
    <property type="match status" value="1"/>
</dbReference>
<evidence type="ECO:0000256" key="1">
    <source>
        <dbReference type="ARBA" id="ARBA00004479"/>
    </source>
</evidence>
<evidence type="ECO:0000256" key="16">
    <source>
        <dbReference type="ARBA" id="ARBA00048679"/>
    </source>
</evidence>
<feature type="signal peptide" evidence="20">
    <location>
        <begin position="1"/>
        <end position="21"/>
    </location>
</feature>
<gene>
    <name evidence="24" type="ORF">PAHAL_3G240000</name>
</gene>
<dbReference type="InterPro" id="IPR003609">
    <property type="entry name" value="Pan_app"/>
</dbReference>
<dbReference type="Gene3D" id="2.90.10.10">
    <property type="entry name" value="Bulb-type lectin domain"/>
    <property type="match status" value="1"/>
</dbReference>
<feature type="domain" description="Protein kinase" evidence="21">
    <location>
        <begin position="488"/>
        <end position="752"/>
    </location>
</feature>
<dbReference type="InterPro" id="IPR000858">
    <property type="entry name" value="S_locus_glycoprot_dom"/>
</dbReference>
<keyword evidence="6 20" id="KW-0732">Signal</keyword>
<dbReference type="PROSITE" id="PS00107">
    <property type="entry name" value="PROTEIN_KINASE_ATP"/>
    <property type="match status" value="1"/>
</dbReference>
<dbReference type="GO" id="GO:0106310">
    <property type="term" value="F:protein serine kinase activity"/>
    <property type="evidence" value="ECO:0007669"/>
    <property type="project" value="RHEA"/>
</dbReference>
<evidence type="ECO:0000256" key="12">
    <source>
        <dbReference type="ARBA" id="ARBA00023157"/>
    </source>
</evidence>
<dbReference type="InterPro" id="IPR024171">
    <property type="entry name" value="SRK-like_kinase"/>
</dbReference>
<evidence type="ECO:0000256" key="19">
    <source>
        <dbReference type="SAM" id="Phobius"/>
    </source>
</evidence>
<dbReference type="Gramene" id="PVH62221">
    <property type="protein sequence ID" value="PVH62221"/>
    <property type="gene ID" value="PAHAL_3G240000"/>
</dbReference>
<evidence type="ECO:0000256" key="6">
    <source>
        <dbReference type="ARBA" id="ARBA00022729"/>
    </source>
</evidence>
<dbReference type="FunFam" id="2.90.10.10:FF:000002">
    <property type="entry name" value="Serine/threonine-protein kinase"/>
    <property type="match status" value="1"/>
</dbReference>
<accession>A0A2T8KJ78</accession>
<comment type="catalytic activity">
    <reaction evidence="16 17">
        <text>L-seryl-[protein] + ATP = O-phospho-L-seryl-[protein] + ADP + H(+)</text>
        <dbReference type="Rhea" id="RHEA:17989"/>
        <dbReference type="Rhea" id="RHEA-COMP:9863"/>
        <dbReference type="Rhea" id="RHEA-COMP:11604"/>
        <dbReference type="ChEBI" id="CHEBI:15378"/>
        <dbReference type="ChEBI" id="CHEBI:29999"/>
        <dbReference type="ChEBI" id="CHEBI:30616"/>
        <dbReference type="ChEBI" id="CHEBI:83421"/>
        <dbReference type="ChEBI" id="CHEBI:456216"/>
        <dbReference type="EC" id="2.7.11.1"/>
    </reaction>
</comment>
<sequence length="771" mass="86034">MHLAFILLMHLFQALHVPAYSATMDSISAGETLVGDAKLVSSNGRYALGFFHPLGSMSSSPEMETPKRRYLGIWFNKVSQLIPIWVANRESPIVGPHRMSKLAISQDGNLAIFNEATKSMVWSSRAGITTKNTTAVLLDNGNLVLRDTSNSSIVLWQSFDYPTDILAPGVKFGLDKITGLNRHLVSKRSLIDPSPGRYCLELDPSGVAQFVYKLCNTSIVIVYWSRLQWNKQDYNLFINDDKEEYFQYNLLDENMIVVSLLDISGEFKLLVWVEDAQEWTLIFVEPQDQYDVYATCGPFTICYSNTLPPCDCMRGFSVRSPKEWEQSDRAVGCIRNTPLDCSTMNTSITATTNRFYSLPGTKCAQACLNNCLCTAYSYSSGNRCSLWYKDLLNTRRYADGTTSNGEILYLCIAAKDAESWINNKRKGMIIGVVTAASLVGLAVMTAFLAWFLVMWRDKMKQSFSISDDAQGGNGIVAFRYMDLQKATKNFSEKIGGGGFGSVFKGFLTDSTAIAVKRLDGVRQGEKQFRAEVSSIGIIQHINLVKLIGFCSERDRRLLVYEHMPNQSLDAHLFHIHFMVLNWSTRYQIALGSCRDCIIHCDIKQENILLDASFIPKIADFGMAKFLGRDFSKVLTTVRGTIGYLAPEWISRVAITTKVDIYSYGMMLIEMISGKRNSSCNGNTSDEDGYFPLEVASKLVIGDVASLLDGQLHGDANLDEAERVCKVACWCIQDNESNRPTMGVVVQILEGLLEIDMPPMPRPLQAIVGISP</sequence>
<dbReference type="GO" id="GO:0005524">
    <property type="term" value="F:ATP binding"/>
    <property type="evidence" value="ECO:0007669"/>
    <property type="project" value="UniProtKB-UniRule"/>
</dbReference>
<evidence type="ECO:0000256" key="4">
    <source>
        <dbReference type="ARBA" id="ARBA00022679"/>
    </source>
</evidence>
<evidence type="ECO:0000259" key="22">
    <source>
        <dbReference type="PROSITE" id="PS50927"/>
    </source>
</evidence>
<evidence type="ECO:0000256" key="14">
    <source>
        <dbReference type="ARBA" id="ARBA00023180"/>
    </source>
</evidence>
<reference evidence="24" key="1">
    <citation type="submission" date="2018-04" db="EMBL/GenBank/DDBJ databases">
        <title>WGS assembly of Panicum hallii.</title>
        <authorList>
            <person name="Lovell J."/>
            <person name="Jenkins J."/>
            <person name="Lowry D."/>
            <person name="Mamidi S."/>
            <person name="Sreedasyam A."/>
            <person name="Weng X."/>
            <person name="Barry K."/>
            <person name="Bonette J."/>
            <person name="Campitelli B."/>
            <person name="Daum C."/>
            <person name="Gordon S."/>
            <person name="Gould B."/>
            <person name="Lipzen A."/>
            <person name="Macqueen A."/>
            <person name="Palacio-Mejia J."/>
            <person name="Plott C."/>
            <person name="Shakirov E."/>
            <person name="Shu S."/>
            <person name="Yoshinaga Y."/>
            <person name="Zane M."/>
            <person name="Rokhsar D."/>
            <person name="Grimwood J."/>
            <person name="Schmutz J."/>
            <person name="Juenger T."/>
        </authorList>
    </citation>
    <scope>NUCLEOTIDE SEQUENCE [LARGE SCALE GENOMIC DNA]</scope>
    <source>
        <strain evidence="24">FIL2</strain>
    </source>
</reference>
<keyword evidence="12" id="KW-1015">Disulfide bond</keyword>
<evidence type="ECO:0000256" key="13">
    <source>
        <dbReference type="ARBA" id="ARBA00023170"/>
    </source>
</evidence>
<evidence type="ECO:0000256" key="8">
    <source>
        <dbReference type="ARBA" id="ARBA00022777"/>
    </source>
</evidence>
<keyword evidence="13" id="KW-0675">Receptor</keyword>
<dbReference type="PIRSF" id="PIRSF000641">
    <property type="entry name" value="SRK"/>
    <property type="match status" value="1"/>
</dbReference>
<dbReference type="GO" id="GO:0051707">
    <property type="term" value="P:response to other organism"/>
    <property type="evidence" value="ECO:0007669"/>
    <property type="project" value="UniProtKB-ARBA"/>
</dbReference>
<dbReference type="InterPro" id="IPR017441">
    <property type="entry name" value="Protein_kinase_ATP_BS"/>
</dbReference>
<dbReference type="Pfam" id="PF00069">
    <property type="entry name" value="Pkinase"/>
    <property type="match status" value="1"/>
</dbReference>
<evidence type="ECO:0000256" key="15">
    <source>
        <dbReference type="ARBA" id="ARBA00047899"/>
    </source>
</evidence>
<dbReference type="EC" id="2.7.11.1" evidence="17"/>
<evidence type="ECO:0000256" key="5">
    <source>
        <dbReference type="ARBA" id="ARBA00022692"/>
    </source>
</evidence>
<keyword evidence="4 17" id="KW-0808">Transferase</keyword>
<evidence type="ECO:0000256" key="2">
    <source>
        <dbReference type="ARBA" id="ARBA00022527"/>
    </source>
</evidence>
<keyword evidence="2 17" id="KW-0723">Serine/threonine-protein kinase</keyword>
<dbReference type="PANTHER" id="PTHR47974">
    <property type="entry name" value="OS07G0415500 PROTEIN"/>
    <property type="match status" value="1"/>
</dbReference>
<keyword evidence="9 17" id="KW-0067">ATP-binding</keyword>
<dbReference type="GO" id="GO:0048544">
    <property type="term" value="P:recognition of pollen"/>
    <property type="evidence" value="ECO:0007669"/>
    <property type="project" value="InterPro"/>
</dbReference>
<evidence type="ECO:0000256" key="18">
    <source>
        <dbReference type="PROSITE-ProRule" id="PRU10141"/>
    </source>
</evidence>
<keyword evidence="14" id="KW-0325">Glycoprotein</keyword>
<dbReference type="AlphaFoldDB" id="A0A2T8KJ78"/>
<dbReference type="Pfam" id="PF08276">
    <property type="entry name" value="PAN_2"/>
    <property type="match status" value="1"/>
</dbReference>
<dbReference type="PROSITE" id="PS50927">
    <property type="entry name" value="BULB_LECTIN"/>
    <property type="match status" value="1"/>
</dbReference>
<proteinExistence type="inferred from homology"/>
<keyword evidence="8 17" id="KW-0418">Kinase</keyword>
<dbReference type="PANTHER" id="PTHR47974:SF19">
    <property type="entry name" value="RECEPTOR-LIKE SERINE_THREONINE-PROTEIN KINASE"/>
    <property type="match status" value="1"/>
</dbReference>
<evidence type="ECO:0000256" key="20">
    <source>
        <dbReference type="SAM" id="SignalP"/>
    </source>
</evidence>
<protein>
    <recommendedName>
        <fullName evidence="17">Receptor-like serine/threonine-protein kinase</fullName>
        <ecNumber evidence="17">2.7.11.1</ecNumber>
    </recommendedName>
</protein>
<keyword evidence="10 19" id="KW-1133">Transmembrane helix</keyword>
<dbReference type="Pfam" id="PF00954">
    <property type="entry name" value="S_locus_glycop"/>
    <property type="match status" value="1"/>
</dbReference>
<dbReference type="PROSITE" id="PS50011">
    <property type="entry name" value="PROTEIN_KINASE_DOM"/>
    <property type="match status" value="1"/>
</dbReference>
<dbReference type="InterPro" id="IPR011009">
    <property type="entry name" value="Kinase-like_dom_sf"/>
</dbReference>
<dbReference type="Pfam" id="PF01453">
    <property type="entry name" value="B_lectin"/>
    <property type="match status" value="1"/>
</dbReference>
<dbReference type="InterPro" id="IPR001480">
    <property type="entry name" value="Bulb-type_lectin_dom"/>
</dbReference>
<dbReference type="EMBL" id="CM008048">
    <property type="protein sequence ID" value="PVH62221.1"/>
    <property type="molecule type" value="Genomic_DNA"/>
</dbReference>
<dbReference type="PROSITE" id="PS00108">
    <property type="entry name" value="PROTEIN_KINASE_ST"/>
    <property type="match status" value="1"/>
</dbReference>
<dbReference type="FunFam" id="3.30.200.20:FF:000250">
    <property type="entry name" value="Serine/threonine-protein kinase"/>
    <property type="match status" value="1"/>
</dbReference>
<dbReference type="GO" id="GO:0016020">
    <property type="term" value="C:membrane"/>
    <property type="evidence" value="ECO:0007669"/>
    <property type="project" value="UniProtKB-SubCell"/>
</dbReference>
<dbReference type="PROSITE" id="PS50948">
    <property type="entry name" value="PAN"/>
    <property type="match status" value="1"/>
</dbReference>
<dbReference type="GO" id="GO:0004674">
    <property type="term" value="F:protein serine/threonine kinase activity"/>
    <property type="evidence" value="ECO:0007669"/>
    <property type="project" value="UniProtKB-KW"/>
</dbReference>
<dbReference type="FunFam" id="1.10.510.10:FF:000384">
    <property type="entry name" value="G-type lectin S-receptor-like serine/threonine-protein kinase"/>
    <property type="match status" value="1"/>
</dbReference>
<name>A0A2T8KJ78_9POAL</name>
<keyword evidence="7 17" id="KW-0547">Nucleotide-binding</keyword>
<feature type="domain" description="Bulb-type lectin" evidence="22">
    <location>
        <begin position="24"/>
        <end position="158"/>
    </location>
</feature>
<dbReference type="SMART" id="SM00220">
    <property type="entry name" value="S_TKc"/>
    <property type="match status" value="1"/>
</dbReference>
<dbReference type="SMART" id="SM00108">
    <property type="entry name" value="B_lectin"/>
    <property type="match status" value="1"/>
</dbReference>
<dbReference type="CDD" id="cd00028">
    <property type="entry name" value="B_lectin"/>
    <property type="match status" value="1"/>
</dbReference>
<dbReference type="Proteomes" id="UP000243499">
    <property type="component" value="Chromosome 3"/>
</dbReference>
<evidence type="ECO:0000256" key="7">
    <source>
        <dbReference type="ARBA" id="ARBA00022741"/>
    </source>
</evidence>
<dbReference type="CDD" id="cd01098">
    <property type="entry name" value="PAN_AP_plant"/>
    <property type="match status" value="1"/>
</dbReference>
<feature type="binding site" evidence="18">
    <location>
        <position position="516"/>
    </location>
    <ligand>
        <name>ATP</name>
        <dbReference type="ChEBI" id="CHEBI:30616"/>
    </ligand>
</feature>
<dbReference type="SUPFAM" id="SSF56112">
    <property type="entry name" value="Protein kinase-like (PK-like)"/>
    <property type="match status" value="1"/>
</dbReference>
<comment type="similarity">
    <text evidence="17">Belongs to the protein kinase superfamily. Ser/Thr protein kinase family.</text>
</comment>
<keyword evidence="3" id="KW-0245">EGF-like domain</keyword>
<evidence type="ECO:0000256" key="17">
    <source>
        <dbReference type="PIRNR" id="PIRNR000641"/>
    </source>
</evidence>
<organism evidence="24">
    <name type="scientific">Panicum hallii</name>
    <dbReference type="NCBI Taxonomy" id="206008"/>
    <lineage>
        <taxon>Eukaryota</taxon>
        <taxon>Viridiplantae</taxon>
        <taxon>Streptophyta</taxon>
        <taxon>Embryophyta</taxon>
        <taxon>Tracheophyta</taxon>
        <taxon>Spermatophyta</taxon>
        <taxon>Magnoliopsida</taxon>
        <taxon>Liliopsida</taxon>
        <taxon>Poales</taxon>
        <taxon>Poaceae</taxon>
        <taxon>PACMAD clade</taxon>
        <taxon>Panicoideae</taxon>
        <taxon>Panicodae</taxon>
        <taxon>Paniceae</taxon>
        <taxon>Panicinae</taxon>
        <taxon>Panicum</taxon>
        <taxon>Panicum sect. Panicum</taxon>
    </lineage>
</organism>
<feature type="chain" id="PRO_5015725928" description="Receptor-like serine/threonine-protein kinase" evidence="20">
    <location>
        <begin position="22"/>
        <end position="771"/>
    </location>
</feature>
<dbReference type="InterPro" id="IPR036426">
    <property type="entry name" value="Bulb-type_lectin_dom_sf"/>
</dbReference>
<evidence type="ECO:0000259" key="23">
    <source>
        <dbReference type="PROSITE" id="PS50948"/>
    </source>
</evidence>
<comment type="catalytic activity">
    <reaction evidence="15 17">
        <text>L-threonyl-[protein] + ATP = O-phospho-L-threonyl-[protein] + ADP + H(+)</text>
        <dbReference type="Rhea" id="RHEA:46608"/>
        <dbReference type="Rhea" id="RHEA-COMP:11060"/>
        <dbReference type="Rhea" id="RHEA-COMP:11605"/>
        <dbReference type="ChEBI" id="CHEBI:15378"/>
        <dbReference type="ChEBI" id="CHEBI:30013"/>
        <dbReference type="ChEBI" id="CHEBI:30616"/>
        <dbReference type="ChEBI" id="CHEBI:61977"/>
        <dbReference type="ChEBI" id="CHEBI:456216"/>
        <dbReference type="EC" id="2.7.11.1"/>
    </reaction>
</comment>
<dbReference type="SUPFAM" id="SSF51110">
    <property type="entry name" value="alpha-D-mannose-specific plant lectins"/>
    <property type="match status" value="1"/>
</dbReference>
<evidence type="ECO:0000256" key="11">
    <source>
        <dbReference type="ARBA" id="ARBA00023136"/>
    </source>
</evidence>
<evidence type="ECO:0000256" key="3">
    <source>
        <dbReference type="ARBA" id="ARBA00022536"/>
    </source>
</evidence>
<evidence type="ECO:0000313" key="24">
    <source>
        <dbReference type="EMBL" id="PVH62221.1"/>
    </source>
</evidence>